<proteinExistence type="inferred from homology"/>
<protein>
    <recommendedName>
        <fullName evidence="5">EF-hand domain-containing protein</fullName>
    </recommendedName>
</protein>
<gene>
    <name evidence="3" type="ORF">Rsub_00312</name>
</gene>
<evidence type="ECO:0000313" key="3">
    <source>
        <dbReference type="EMBL" id="GBF87601.1"/>
    </source>
</evidence>
<evidence type="ECO:0000256" key="1">
    <source>
        <dbReference type="ARBA" id="ARBA00006765"/>
    </source>
</evidence>
<dbReference type="Proteomes" id="UP000247498">
    <property type="component" value="Unassembled WGS sequence"/>
</dbReference>
<dbReference type="STRING" id="307507.A0A2V0NK14"/>
<comment type="caution">
    <text evidence="3">The sequence shown here is derived from an EMBL/GenBank/DDBJ whole genome shotgun (WGS) entry which is preliminary data.</text>
</comment>
<feature type="region of interest" description="Disordered" evidence="2">
    <location>
        <begin position="1"/>
        <end position="64"/>
    </location>
</feature>
<dbReference type="GO" id="GO:0005509">
    <property type="term" value="F:calcium ion binding"/>
    <property type="evidence" value="ECO:0007669"/>
    <property type="project" value="TreeGrafter"/>
</dbReference>
<dbReference type="OrthoDB" id="538903at2759"/>
<dbReference type="AlphaFoldDB" id="A0A2V0NK14"/>
<sequence length="262" mass="29656">MGVEDRREGVGGLHMSPLAGREDGRPQMLEPTDLAKIIPQPGAPRADVVPSRERPEGHPATPRGRAPLLQHLDYFDLNKDGRITVIETWRALRYLRLLWEPFNTVLCFWLAVAFHLPLFWWTQDGWFPSPLLTIQTRNAPRVMRLLHGSSSKTLDGEGRFIPQAFEKLWASYARGATRMTPRDVAAAVYANASAANPFGAAYSAFQWGLALWAFHDDDWCLRKNDVRGLYDGTAFYRLADRNGFPWYGMAARRDGVAERNMG</sequence>
<keyword evidence="4" id="KW-1185">Reference proteome</keyword>
<organism evidence="3 4">
    <name type="scientific">Raphidocelis subcapitata</name>
    <dbReference type="NCBI Taxonomy" id="307507"/>
    <lineage>
        <taxon>Eukaryota</taxon>
        <taxon>Viridiplantae</taxon>
        <taxon>Chlorophyta</taxon>
        <taxon>core chlorophytes</taxon>
        <taxon>Chlorophyceae</taxon>
        <taxon>CS clade</taxon>
        <taxon>Sphaeropleales</taxon>
        <taxon>Selenastraceae</taxon>
        <taxon>Raphidocelis</taxon>
    </lineage>
</organism>
<accession>A0A2V0NK14</accession>
<dbReference type="Pfam" id="PF05042">
    <property type="entry name" value="Caleosin"/>
    <property type="match status" value="1"/>
</dbReference>
<reference evidence="3 4" key="1">
    <citation type="journal article" date="2018" name="Sci. Rep.">
        <title>Raphidocelis subcapitata (=Pseudokirchneriella subcapitata) provides an insight into genome evolution and environmental adaptations in the Sphaeropleales.</title>
        <authorList>
            <person name="Suzuki S."/>
            <person name="Yamaguchi H."/>
            <person name="Nakajima N."/>
            <person name="Kawachi M."/>
        </authorList>
    </citation>
    <scope>NUCLEOTIDE SEQUENCE [LARGE SCALE GENOMIC DNA]</scope>
    <source>
        <strain evidence="3 4">NIES-35</strain>
    </source>
</reference>
<comment type="similarity">
    <text evidence="1">Belongs to the caleosin family.</text>
</comment>
<dbReference type="EMBL" id="BDRX01000001">
    <property type="protein sequence ID" value="GBF87601.1"/>
    <property type="molecule type" value="Genomic_DNA"/>
</dbReference>
<name>A0A2V0NK14_9CHLO</name>
<dbReference type="InParanoid" id="A0A2V0NK14"/>
<evidence type="ECO:0000256" key="2">
    <source>
        <dbReference type="SAM" id="MobiDB-lite"/>
    </source>
</evidence>
<dbReference type="GO" id="GO:0004497">
    <property type="term" value="F:monooxygenase activity"/>
    <property type="evidence" value="ECO:0007669"/>
    <property type="project" value="TreeGrafter"/>
</dbReference>
<evidence type="ECO:0000313" key="4">
    <source>
        <dbReference type="Proteomes" id="UP000247498"/>
    </source>
</evidence>
<evidence type="ECO:0008006" key="5">
    <source>
        <dbReference type="Google" id="ProtNLM"/>
    </source>
</evidence>
<dbReference type="InterPro" id="IPR007736">
    <property type="entry name" value="Caleosin-related"/>
</dbReference>
<dbReference type="PANTHER" id="PTHR31495">
    <property type="entry name" value="PEROXYGENASE 3-RELATED"/>
    <property type="match status" value="1"/>
</dbReference>
<dbReference type="PANTHER" id="PTHR31495:SF0">
    <property type="entry name" value="BINDING PROTEIN CALEOSIN, PUTATIVE (AFU_ORTHOLOGUE AFUA_5G13750)-RELATED"/>
    <property type="match status" value="1"/>
</dbReference>